<feature type="non-terminal residue" evidence="3">
    <location>
        <position position="202"/>
    </location>
</feature>
<dbReference type="InterPro" id="IPR006135">
    <property type="entry name" value="T3SS_substrate_exporter"/>
</dbReference>
<feature type="compositionally biased region" description="Basic and acidic residues" evidence="1">
    <location>
        <begin position="1"/>
        <end position="19"/>
    </location>
</feature>
<reference evidence="3" key="1">
    <citation type="submission" date="2018-06" db="EMBL/GenBank/DDBJ databases">
        <authorList>
            <person name="Ashton P.M."/>
            <person name="Dallman T."/>
            <person name="Nair S."/>
            <person name="De Pinna E."/>
            <person name="Peters T."/>
            <person name="Grant K."/>
        </authorList>
    </citation>
    <scope>NUCLEOTIDE SEQUENCE [LARGE SCALE GENOMIC DNA]</scope>
    <source>
        <strain evidence="3">374035</strain>
    </source>
</reference>
<sequence length="202" mass="22246">MSGNKTEKPTRKRREEAARKGQSFRSRDFIVACLTLGGTAYLASFASLKALMEVFGQAVSFHFQISIADYTEQVIRSGMKTVLPFLALCLFCSALPSVLQTGFVLATKALQPRLSALDPAKGIKKIFSLRTVKEAVKSLLYLGSFVVSGMLFWHENKRLIFSQVNGSLFAVTGVWRHLLFSLVALCLGCSVIILLLDALAEY</sequence>
<evidence type="ECO:0000313" key="3">
    <source>
        <dbReference type="EMBL" id="EBS4098609.1"/>
    </source>
</evidence>
<evidence type="ECO:0000256" key="2">
    <source>
        <dbReference type="SAM" id="Phobius"/>
    </source>
</evidence>
<evidence type="ECO:0000256" key="1">
    <source>
        <dbReference type="SAM" id="MobiDB-lite"/>
    </source>
</evidence>
<dbReference type="PANTHER" id="PTHR30531:SF14">
    <property type="entry name" value="SURFACE PRESENTATION OF ANTIGENS PROTEIN SPAS"/>
    <property type="match status" value="1"/>
</dbReference>
<dbReference type="GO" id="GO:0009306">
    <property type="term" value="P:protein secretion"/>
    <property type="evidence" value="ECO:0007669"/>
    <property type="project" value="InterPro"/>
</dbReference>
<dbReference type="GO" id="GO:0005886">
    <property type="term" value="C:plasma membrane"/>
    <property type="evidence" value="ECO:0007669"/>
    <property type="project" value="TreeGrafter"/>
</dbReference>
<proteinExistence type="predicted"/>
<gene>
    <name evidence="3" type="ORF">DPS53_25740</name>
</gene>
<feature type="region of interest" description="Disordered" evidence="1">
    <location>
        <begin position="1"/>
        <end position="20"/>
    </location>
</feature>
<dbReference type="AlphaFoldDB" id="A0A5U9SPP9"/>
<keyword evidence="2" id="KW-1133">Transmembrane helix</keyword>
<dbReference type="Pfam" id="PF01312">
    <property type="entry name" value="Bac_export_2"/>
    <property type="match status" value="1"/>
</dbReference>
<name>A0A5U9SPP9_SALET</name>
<feature type="transmembrane region" description="Helical" evidence="2">
    <location>
        <begin position="174"/>
        <end position="196"/>
    </location>
</feature>
<protein>
    <submittedName>
        <fullName evidence="3">EscU/YscU/HrcU family type III secretion system export apparatus switch protein</fullName>
    </submittedName>
</protein>
<dbReference type="EMBL" id="AAGVJY010000073">
    <property type="protein sequence ID" value="EBS4098609.1"/>
    <property type="molecule type" value="Genomic_DNA"/>
</dbReference>
<feature type="transmembrane region" description="Helical" evidence="2">
    <location>
        <begin position="29"/>
        <end position="48"/>
    </location>
</feature>
<dbReference type="Proteomes" id="UP000839659">
    <property type="component" value="Unassembled WGS sequence"/>
</dbReference>
<organism evidence="3">
    <name type="scientific">Salmonella enterica subsp. enterica serovar Bareilly</name>
    <dbReference type="NCBI Taxonomy" id="58096"/>
    <lineage>
        <taxon>Bacteria</taxon>
        <taxon>Pseudomonadati</taxon>
        <taxon>Pseudomonadota</taxon>
        <taxon>Gammaproteobacteria</taxon>
        <taxon>Enterobacterales</taxon>
        <taxon>Enterobacteriaceae</taxon>
        <taxon>Salmonella</taxon>
    </lineage>
</organism>
<feature type="transmembrane region" description="Helical" evidence="2">
    <location>
        <begin position="85"/>
        <end position="106"/>
    </location>
</feature>
<keyword evidence="2" id="KW-0812">Transmembrane</keyword>
<comment type="caution">
    <text evidence="3">The sequence shown here is derived from an EMBL/GenBank/DDBJ whole genome shotgun (WGS) entry which is preliminary data.</text>
</comment>
<keyword evidence="2" id="KW-0472">Membrane</keyword>
<feature type="transmembrane region" description="Helical" evidence="2">
    <location>
        <begin position="135"/>
        <end position="154"/>
    </location>
</feature>
<accession>A0A5U9SPP9</accession>
<dbReference type="PANTHER" id="PTHR30531">
    <property type="entry name" value="FLAGELLAR BIOSYNTHETIC PROTEIN FLHB"/>
    <property type="match status" value="1"/>
</dbReference>